<dbReference type="Proteomes" id="UP000008237">
    <property type="component" value="Unassembled WGS sequence"/>
</dbReference>
<evidence type="ECO:0000259" key="1">
    <source>
        <dbReference type="PROSITE" id="PS50191"/>
    </source>
</evidence>
<dbReference type="CDD" id="cd00170">
    <property type="entry name" value="SEC14"/>
    <property type="match status" value="1"/>
</dbReference>
<dbReference type="OrthoDB" id="6682367at2759"/>
<protein>
    <submittedName>
        <fullName evidence="2">Alpha-tocopherol transfer protein</fullName>
    </submittedName>
</protein>
<dbReference type="Pfam" id="PF00650">
    <property type="entry name" value="CRAL_TRIO"/>
    <property type="match status" value="1"/>
</dbReference>
<dbReference type="PRINTS" id="PR00180">
    <property type="entry name" value="CRETINALDHBP"/>
</dbReference>
<dbReference type="PROSITE" id="PS50191">
    <property type="entry name" value="CRAL_TRIO"/>
    <property type="match status" value="1"/>
</dbReference>
<dbReference type="GO" id="GO:1902936">
    <property type="term" value="F:phosphatidylinositol bisphosphate binding"/>
    <property type="evidence" value="ECO:0007669"/>
    <property type="project" value="TreeGrafter"/>
</dbReference>
<sequence length="217" mass="25511">MRNYHQQRSDLPGWFANKDPLLPELQQLFDLGVFLPLRELDDQGRMVVIVRPTVHDPYKQQLSDLLKACMMIMDLHSRDHMPGSLRGVFAIIDMNDVTFGHALQMRPNVIRHLVHSWQGCYPIRIQSINFINMPVYTDIIIMIFKQFMNAKLKQRFRVYRRGVTNCCKELPAEILPAEYGGTGCSLQELKEYWKKMAEENRDWFAEDEKYKMLSSAK</sequence>
<dbReference type="GO" id="GO:0016020">
    <property type="term" value="C:membrane"/>
    <property type="evidence" value="ECO:0007669"/>
    <property type="project" value="TreeGrafter"/>
</dbReference>
<dbReference type="PANTHER" id="PTHR10174:SF224">
    <property type="entry name" value="RETINOL-BINDING PROTEIN PINTA"/>
    <property type="match status" value="1"/>
</dbReference>
<gene>
    <name evidence="2" type="ORF">EAI_08169</name>
</gene>
<proteinExistence type="predicted"/>
<dbReference type="SMART" id="SM00516">
    <property type="entry name" value="SEC14"/>
    <property type="match status" value="1"/>
</dbReference>
<keyword evidence="3" id="KW-1185">Reference proteome</keyword>
<dbReference type="EMBL" id="GL451937">
    <property type="protein sequence ID" value="EFN78195.1"/>
    <property type="molecule type" value="Genomic_DNA"/>
</dbReference>
<accession>E2C1L9</accession>
<dbReference type="InterPro" id="IPR036865">
    <property type="entry name" value="CRAL-TRIO_dom_sf"/>
</dbReference>
<name>E2C1L9_HARSA</name>
<dbReference type="OMA" id="INTPECV"/>
<dbReference type="SUPFAM" id="SSF52087">
    <property type="entry name" value="CRAL/TRIO domain"/>
    <property type="match status" value="1"/>
</dbReference>
<reference evidence="2 3" key="1">
    <citation type="journal article" date="2010" name="Science">
        <title>Genomic comparison of the ants Camponotus floridanus and Harpegnathos saltator.</title>
        <authorList>
            <person name="Bonasio R."/>
            <person name="Zhang G."/>
            <person name="Ye C."/>
            <person name="Mutti N.S."/>
            <person name="Fang X."/>
            <person name="Qin N."/>
            <person name="Donahue G."/>
            <person name="Yang P."/>
            <person name="Li Q."/>
            <person name="Li C."/>
            <person name="Zhang P."/>
            <person name="Huang Z."/>
            <person name="Berger S.L."/>
            <person name="Reinberg D."/>
            <person name="Wang J."/>
            <person name="Liebig J."/>
        </authorList>
    </citation>
    <scope>NUCLEOTIDE SEQUENCE [LARGE SCALE GENOMIC DNA]</scope>
    <source>
        <strain evidence="2 3">R22 G/1</strain>
    </source>
</reference>
<dbReference type="InParanoid" id="E2C1L9"/>
<feature type="domain" description="CRAL-TRIO" evidence="1">
    <location>
        <begin position="22"/>
        <end position="187"/>
    </location>
</feature>
<dbReference type="PANTHER" id="PTHR10174">
    <property type="entry name" value="ALPHA-TOCOPHEROL TRANSFER PROTEIN-RELATED"/>
    <property type="match status" value="1"/>
</dbReference>
<dbReference type="AlphaFoldDB" id="E2C1L9"/>
<organism evidence="3">
    <name type="scientific">Harpegnathos saltator</name>
    <name type="common">Jerdon's jumping ant</name>
    <dbReference type="NCBI Taxonomy" id="610380"/>
    <lineage>
        <taxon>Eukaryota</taxon>
        <taxon>Metazoa</taxon>
        <taxon>Ecdysozoa</taxon>
        <taxon>Arthropoda</taxon>
        <taxon>Hexapoda</taxon>
        <taxon>Insecta</taxon>
        <taxon>Pterygota</taxon>
        <taxon>Neoptera</taxon>
        <taxon>Endopterygota</taxon>
        <taxon>Hymenoptera</taxon>
        <taxon>Apocrita</taxon>
        <taxon>Aculeata</taxon>
        <taxon>Formicoidea</taxon>
        <taxon>Formicidae</taxon>
        <taxon>Ponerinae</taxon>
        <taxon>Ponerini</taxon>
        <taxon>Harpegnathos</taxon>
    </lineage>
</organism>
<dbReference type="InterPro" id="IPR001251">
    <property type="entry name" value="CRAL-TRIO_dom"/>
</dbReference>
<evidence type="ECO:0000313" key="2">
    <source>
        <dbReference type="EMBL" id="EFN78195.1"/>
    </source>
</evidence>
<evidence type="ECO:0000313" key="3">
    <source>
        <dbReference type="Proteomes" id="UP000008237"/>
    </source>
</evidence>
<dbReference type="STRING" id="610380.E2C1L9"/>
<dbReference type="Gene3D" id="3.40.525.10">
    <property type="entry name" value="CRAL-TRIO lipid binding domain"/>
    <property type="match status" value="1"/>
</dbReference>
<dbReference type="Gene3D" id="1.20.5.1200">
    <property type="entry name" value="Alpha-tocopherol transfer"/>
    <property type="match status" value="1"/>
</dbReference>